<sequence length="769" mass="83609">MKHATESYDIVVCGGGLAGFAAAVAAARMGHRVCLVQDRPVLGGNSSSEVRVVPRGSTTYHAYAREGGVLAELMAGERLRNHEPIFENGWANSVWDLALYDIAQRTDNLTLLLNTAVRDVAVVDGAITSVTGWTVSAEKETELRGRVFLDCTGDGVVAALAGCEFRVGEEARAEFDEPHAPLEASEHTMGNSLHFKTKDVGHPVEFELPDWAVEYTDPAFFYEQGRRPHDVRGGFWWIELGAPWHTIHDAEELRHELTRHTLGVWDWMKNKDPHTREATRTLALDWLGQVPGKRESRRIVGLHLLTEHDLFRTAPFPDEIAYGGWNIDLHTVGGLLAGSSEPTAAEGYDPHATAAVAGYVGPFGIPLRSLIAKDVTNLLMAGRNVSATHVALGSVRVQSTTAIMGQAAGTAAAVALDRGIGVQDVPSSAIADVQQQLLKDGCFLPHVVNTDEDDLARAATVTASSDAPYLGASPGDRWVDGGLEEKVRPGADFLTALRGQWIPVETGPEAPGLASVRVLLRNHTGAEVAIPARLQRAAHIWDYRVETGAVLAKATLRVPPGEHWVDWDVAVDRGALGDPGPGGRYLRLDLAATPDVEWVRAGRVLPGAVSAFEMTPGRMRRFGDGVTMSHRVQPAQRAYPAASVVSGVARPHAATNLWRSDPGHPFDQWVELAWDVPRHVGSVHVTFAGHLLREYDRTPPLWADPQTSRDYTVRALVDGAWRDVVTVRGNGRQRRVHELAEPVTTSRLRLVVHATNGDPSAAVYEIRCY</sequence>
<keyword evidence="5" id="KW-0411">Iron-sulfur</keyword>
<evidence type="ECO:0000313" key="6">
    <source>
        <dbReference type="EMBL" id="TQM10082.1"/>
    </source>
</evidence>
<evidence type="ECO:0000256" key="2">
    <source>
        <dbReference type="ARBA" id="ARBA00022723"/>
    </source>
</evidence>
<name>A0A543DLA6_9PSEU</name>
<keyword evidence="4" id="KW-0408">Iron</keyword>
<keyword evidence="7" id="KW-1185">Reference proteome</keyword>
<dbReference type="Gene3D" id="3.50.50.60">
    <property type="entry name" value="FAD/NAD(P)-binding domain"/>
    <property type="match status" value="1"/>
</dbReference>
<evidence type="ECO:0000256" key="1">
    <source>
        <dbReference type="ARBA" id="ARBA00022485"/>
    </source>
</evidence>
<evidence type="ECO:0000256" key="4">
    <source>
        <dbReference type="ARBA" id="ARBA00023004"/>
    </source>
</evidence>
<gene>
    <name evidence="6" type="ORF">FB558_5864</name>
</gene>
<evidence type="ECO:0000256" key="5">
    <source>
        <dbReference type="ARBA" id="ARBA00023014"/>
    </source>
</evidence>
<organism evidence="6 7">
    <name type="scientific">Pseudonocardia kunmingensis</name>
    <dbReference type="NCBI Taxonomy" id="630975"/>
    <lineage>
        <taxon>Bacteria</taxon>
        <taxon>Bacillati</taxon>
        <taxon>Actinomycetota</taxon>
        <taxon>Actinomycetes</taxon>
        <taxon>Pseudonocardiales</taxon>
        <taxon>Pseudonocardiaceae</taxon>
        <taxon>Pseudonocardia</taxon>
    </lineage>
</organism>
<reference evidence="6 7" key="1">
    <citation type="submission" date="2019-06" db="EMBL/GenBank/DDBJ databases">
        <title>Sequencing the genomes of 1000 actinobacteria strains.</title>
        <authorList>
            <person name="Klenk H.-P."/>
        </authorList>
    </citation>
    <scope>NUCLEOTIDE SEQUENCE [LARGE SCALE GENOMIC DNA]</scope>
    <source>
        <strain evidence="6 7">DSM 45301</strain>
    </source>
</reference>
<dbReference type="GO" id="GO:0046872">
    <property type="term" value="F:metal ion binding"/>
    <property type="evidence" value="ECO:0007669"/>
    <property type="project" value="UniProtKB-KW"/>
</dbReference>
<keyword evidence="2" id="KW-0479">Metal-binding</keyword>
<dbReference type="InterPro" id="IPR039650">
    <property type="entry name" value="HdrA-like"/>
</dbReference>
<dbReference type="GO" id="GO:0016491">
    <property type="term" value="F:oxidoreductase activity"/>
    <property type="evidence" value="ECO:0007669"/>
    <property type="project" value="UniProtKB-KW"/>
</dbReference>
<dbReference type="PANTHER" id="PTHR43498">
    <property type="entry name" value="FERREDOXIN:COB-COM HETERODISULFIDE REDUCTASE SUBUNIT A"/>
    <property type="match status" value="1"/>
</dbReference>
<evidence type="ECO:0000256" key="3">
    <source>
        <dbReference type="ARBA" id="ARBA00023002"/>
    </source>
</evidence>
<accession>A0A543DLA6</accession>
<dbReference type="EMBL" id="VFPA01000003">
    <property type="protein sequence ID" value="TQM10082.1"/>
    <property type="molecule type" value="Genomic_DNA"/>
</dbReference>
<comment type="caution">
    <text evidence="6">The sequence shown here is derived from an EMBL/GenBank/DDBJ whole genome shotgun (WGS) entry which is preliminary data.</text>
</comment>
<dbReference type="InterPro" id="IPR036188">
    <property type="entry name" value="FAD/NAD-bd_sf"/>
</dbReference>
<dbReference type="Gene3D" id="2.60.120.260">
    <property type="entry name" value="Galactose-binding domain-like"/>
    <property type="match status" value="1"/>
</dbReference>
<proteinExistence type="predicted"/>
<dbReference type="AlphaFoldDB" id="A0A543DLA6"/>
<dbReference type="GO" id="GO:0051539">
    <property type="term" value="F:4 iron, 4 sulfur cluster binding"/>
    <property type="evidence" value="ECO:0007669"/>
    <property type="project" value="UniProtKB-KW"/>
</dbReference>
<dbReference type="PANTHER" id="PTHR43498:SF1">
    <property type="entry name" value="COB--COM HETERODISULFIDE REDUCTASE IRON-SULFUR SUBUNIT A"/>
    <property type="match status" value="1"/>
</dbReference>
<dbReference type="OrthoDB" id="177652at2"/>
<dbReference type="RefSeq" id="WP_142058665.1">
    <property type="nucleotide sequence ID" value="NZ_VFPA01000003.1"/>
</dbReference>
<dbReference type="SUPFAM" id="SSF51905">
    <property type="entry name" value="FAD/NAD(P)-binding domain"/>
    <property type="match status" value="1"/>
</dbReference>
<dbReference type="Proteomes" id="UP000315677">
    <property type="component" value="Unassembled WGS sequence"/>
</dbReference>
<keyword evidence="1" id="KW-0004">4Fe-4S</keyword>
<dbReference type="Pfam" id="PF12831">
    <property type="entry name" value="FAD_oxidored"/>
    <property type="match status" value="1"/>
</dbReference>
<evidence type="ECO:0000313" key="7">
    <source>
        <dbReference type="Proteomes" id="UP000315677"/>
    </source>
</evidence>
<keyword evidence="3" id="KW-0560">Oxidoreductase</keyword>
<protein>
    <submittedName>
        <fullName evidence="6">FAD dependent oxidoreductase</fullName>
    </submittedName>
</protein>